<accession>A0ABS8TFC5</accession>
<comment type="caution">
    <text evidence="1">The sequence shown here is derived from an EMBL/GenBank/DDBJ whole genome shotgun (WGS) entry which is preliminary data.</text>
</comment>
<dbReference type="Proteomes" id="UP000823775">
    <property type="component" value="Unassembled WGS sequence"/>
</dbReference>
<proteinExistence type="predicted"/>
<evidence type="ECO:0000313" key="1">
    <source>
        <dbReference type="EMBL" id="MCD7469585.1"/>
    </source>
</evidence>
<protein>
    <submittedName>
        <fullName evidence="1">Uncharacterized protein</fullName>
    </submittedName>
</protein>
<dbReference type="EMBL" id="JACEIK010001459">
    <property type="protein sequence ID" value="MCD7469585.1"/>
    <property type="molecule type" value="Genomic_DNA"/>
</dbReference>
<keyword evidence="2" id="KW-1185">Reference proteome</keyword>
<sequence length="139" mass="15121">MRERVGREYKSYCSEKTGGVAGWLLGRISTGDSGGAAVLTVGRPWQFAGFVEEKRNRGGGSMAIFDGVLPVVKYEGGIAEAKVVEGEIEEEDKSREEKRCTAVVSLMRSCRTKKPEVVEAGMFGVKLMGEEEDGVNVIR</sequence>
<evidence type="ECO:0000313" key="2">
    <source>
        <dbReference type="Proteomes" id="UP000823775"/>
    </source>
</evidence>
<name>A0ABS8TFC5_DATST</name>
<gene>
    <name evidence="1" type="ORF">HAX54_008701</name>
</gene>
<organism evidence="1 2">
    <name type="scientific">Datura stramonium</name>
    <name type="common">Jimsonweed</name>
    <name type="synonym">Common thornapple</name>
    <dbReference type="NCBI Taxonomy" id="4076"/>
    <lineage>
        <taxon>Eukaryota</taxon>
        <taxon>Viridiplantae</taxon>
        <taxon>Streptophyta</taxon>
        <taxon>Embryophyta</taxon>
        <taxon>Tracheophyta</taxon>
        <taxon>Spermatophyta</taxon>
        <taxon>Magnoliopsida</taxon>
        <taxon>eudicotyledons</taxon>
        <taxon>Gunneridae</taxon>
        <taxon>Pentapetalae</taxon>
        <taxon>asterids</taxon>
        <taxon>lamiids</taxon>
        <taxon>Solanales</taxon>
        <taxon>Solanaceae</taxon>
        <taxon>Solanoideae</taxon>
        <taxon>Datureae</taxon>
        <taxon>Datura</taxon>
    </lineage>
</organism>
<reference evidence="1 2" key="1">
    <citation type="journal article" date="2021" name="BMC Genomics">
        <title>Datura genome reveals duplications of psychoactive alkaloid biosynthetic genes and high mutation rate following tissue culture.</title>
        <authorList>
            <person name="Rajewski A."/>
            <person name="Carter-House D."/>
            <person name="Stajich J."/>
            <person name="Litt A."/>
        </authorList>
    </citation>
    <scope>NUCLEOTIDE SEQUENCE [LARGE SCALE GENOMIC DNA]</scope>
    <source>
        <strain evidence="1">AR-01</strain>
    </source>
</reference>
<feature type="non-terminal residue" evidence="1">
    <location>
        <position position="139"/>
    </location>
</feature>